<feature type="domain" description="DUF8175" evidence="2">
    <location>
        <begin position="50"/>
        <end position="233"/>
    </location>
</feature>
<dbReference type="AlphaFoldDB" id="A0A1C6V3B5"/>
<dbReference type="RefSeq" id="WP_091441937.1">
    <property type="nucleotide sequence ID" value="NZ_BMMJ01000008.1"/>
</dbReference>
<keyword evidence="1" id="KW-1133">Transmembrane helix</keyword>
<accession>A0A1C6V3B5</accession>
<proteinExistence type="predicted"/>
<keyword evidence="4" id="KW-1185">Reference proteome</keyword>
<gene>
    <name evidence="3" type="ORF">GA0070617_4456</name>
</gene>
<keyword evidence="1" id="KW-0472">Membrane</keyword>
<evidence type="ECO:0000256" key="1">
    <source>
        <dbReference type="SAM" id="Phobius"/>
    </source>
</evidence>
<dbReference type="STRING" id="683228.GA0070617_4456"/>
<dbReference type="Proteomes" id="UP000198937">
    <property type="component" value="Unassembled WGS sequence"/>
</dbReference>
<evidence type="ECO:0000313" key="3">
    <source>
        <dbReference type="EMBL" id="SCL60718.1"/>
    </source>
</evidence>
<sequence length="237" mass="25170">MGGGDRRQDRQDQTPFYSERTWILSAAFLVGTLLLAGMVWLTQSADESTVAPTAEAAPQVQECPPGPTVASGKAVQPADLKWQTIDVGYRMPVSTTHGPALQDGELLRCFAHTPMGAVLAAHIIPITLNGPDGLRVAQLQVAPTVGQRVLLTRLSRDSAGTTARTGGGTYVGFAVDRYSPETAVVQLLVKGTAGYTASRVVLRWEDGDWKVALSTVGDSYQSLGVVTGSAGFTLWRE</sequence>
<dbReference type="Pfam" id="PF26526">
    <property type="entry name" value="DUF8175"/>
    <property type="match status" value="1"/>
</dbReference>
<dbReference type="EMBL" id="FMIA01000002">
    <property type="protein sequence ID" value="SCL60718.1"/>
    <property type="molecule type" value="Genomic_DNA"/>
</dbReference>
<reference evidence="3 4" key="1">
    <citation type="submission" date="2016-06" db="EMBL/GenBank/DDBJ databases">
        <authorList>
            <person name="Kjaerup R.B."/>
            <person name="Dalgaard T.S."/>
            <person name="Juul-Madsen H.R."/>
        </authorList>
    </citation>
    <scope>NUCLEOTIDE SEQUENCE [LARGE SCALE GENOMIC DNA]</scope>
    <source>
        <strain evidence="3 4">DSM 45577</strain>
    </source>
</reference>
<evidence type="ECO:0000259" key="2">
    <source>
        <dbReference type="Pfam" id="PF26526"/>
    </source>
</evidence>
<dbReference type="InterPro" id="IPR058488">
    <property type="entry name" value="DUF8175"/>
</dbReference>
<name>A0A1C6V3B5_9ACTN</name>
<organism evidence="3 4">
    <name type="scientific">Micromonospora yangpuensis</name>
    <dbReference type="NCBI Taxonomy" id="683228"/>
    <lineage>
        <taxon>Bacteria</taxon>
        <taxon>Bacillati</taxon>
        <taxon>Actinomycetota</taxon>
        <taxon>Actinomycetes</taxon>
        <taxon>Micromonosporales</taxon>
        <taxon>Micromonosporaceae</taxon>
        <taxon>Micromonospora</taxon>
    </lineage>
</organism>
<evidence type="ECO:0000313" key="4">
    <source>
        <dbReference type="Proteomes" id="UP000198937"/>
    </source>
</evidence>
<dbReference type="OrthoDB" id="4428031at2"/>
<keyword evidence="1" id="KW-0812">Transmembrane</keyword>
<feature type="transmembrane region" description="Helical" evidence="1">
    <location>
        <begin position="21"/>
        <end position="41"/>
    </location>
</feature>
<protein>
    <recommendedName>
        <fullName evidence="2">DUF8175 domain-containing protein</fullName>
    </recommendedName>
</protein>